<evidence type="ECO:0000256" key="1">
    <source>
        <dbReference type="SAM" id="MobiDB-lite"/>
    </source>
</evidence>
<name>A0A0E0MFZ3_ORYPU</name>
<keyword evidence="3" id="KW-1185">Reference proteome</keyword>
<proteinExistence type="predicted"/>
<feature type="compositionally biased region" description="Low complexity" evidence="1">
    <location>
        <begin position="132"/>
        <end position="157"/>
    </location>
</feature>
<reference evidence="2" key="2">
    <citation type="submission" date="2018-05" db="EMBL/GenBank/DDBJ databases">
        <title>OpunRS2 (Oryza punctata Reference Sequence Version 2).</title>
        <authorList>
            <person name="Zhang J."/>
            <person name="Kudrna D."/>
            <person name="Lee S."/>
            <person name="Talag J."/>
            <person name="Welchert J."/>
            <person name="Wing R.A."/>
        </authorList>
    </citation>
    <scope>NUCLEOTIDE SEQUENCE [LARGE SCALE GENOMIC DNA]</scope>
</reference>
<dbReference type="Gramene" id="OPUNC11G12930.1">
    <property type="protein sequence ID" value="OPUNC11G12930.1"/>
    <property type="gene ID" value="OPUNC11G12930"/>
</dbReference>
<dbReference type="AlphaFoldDB" id="A0A0E0MFZ3"/>
<sequence>MDAPELPPPPRLVDYISSIQGMERLVGLADLELDKSVVVVVSGCNPLEDAPNLFDELTTRENWCVIGMAELGTLRARLELAALAGHTQRHILRRLGRELARRATTGVVAPQELWLDIQEQRLRHAPPDSTSDAALDAEAAEEAAWAAPAGTPPDSDA</sequence>
<organism evidence="2">
    <name type="scientific">Oryza punctata</name>
    <name type="common">Red rice</name>
    <dbReference type="NCBI Taxonomy" id="4537"/>
    <lineage>
        <taxon>Eukaryota</taxon>
        <taxon>Viridiplantae</taxon>
        <taxon>Streptophyta</taxon>
        <taxon>Embryophyta</taxon>
        <taxon>Tracheophyta</taxon>
        <taxon>Spermatophyta</taxon>
        <taxon>Magnoliopsida</taxon>
        <taxon>Liliopsida</taxon>
        <taxon>Poales</taxon>
        <taxon>Poaceae</taxon>
        <taxon>BOP clade</taxon>
        <taxon>Oryzoideae</taxon>
        <taxon>Oryzeae</taxon>
        <taxon>Oryzinae</taxon>
        <taxon>Oryza</taxon>
    </lineage>
</organism>
<feature type="region of interest" description="Disordered" evidence="1">
    <location>
        <begin position="124"/>
        <end position="157"/>
    </location>
</feature>
<reference evidence="2" key="1">
    <citation type="submission" date="2015-04" db="UniProtKB">
        <authorList>
            <consortium name="EnsemblPlants"/>
        </authorList>
    </citation>
    <scope>IDENTIFICATION</scope>
</reference>
<evidence type="ECO:0000313" key="2">
    <source>
        <dbReference type="EnsemblPlants" id="OPUNC11G12930.1"/>
    </source>
</evidence>
<evidence type="ECO:0000313" key="3">
    <source>
        <dbReference type="Proteomes" id="UP000026962"/>
    </source>
</evidence>
<accession>A0A0E0MFZ3</accession>
<dbReference type="Proteomes" id="UP000026962">
    <property type="component" value="Chromosome 11"/>
</dbReference>
<dbReference type="EnsemblPlants" id="OPUNC11G12930.1">
    <property type="protein sequence ID" value="OPUNC11G12930.1"/>
    <property type="gene ID" value="OPUNC11G12930"/>
</dbReference>
<dbReference type="HOGENOM" id="CLU_105207_0_0_1"/>
<protein>
    <submittedName>
        <fullName evidence="2">Uncharacterized protein</fullName>
    </submittedName>
</protein>